<dbReference type="GO" id="GO:0003677">
    <property type="term" value="F:DNA binding"/>
    <property type="evidence" value="ECO:0007669"/>
    <property type="project" value="UniProtKB-KW"/>
</dbReference>
<evidence type="ECO:0000313" key="5">
    <source>
        <dbReference type="EMBL" id="GAA4244434.1"/>
    </source>
</evidence>
<dbReference type="InterPro" id="IPR000843">
    <property type="entry name" value="HTH_LacI"/>
</dbReference>
<dbReference type="PROSITE" id="PS00356">
    <property type="entry name" value="HTH_LACI_1"/>
    <property type="match status" value="1"/>
</dbReference>
<dbReference type="Gene3D" id="1.10.260.40">
    <property type="entry name" value="lambda repressor-like DNA-binding domains"/>
    <property type="match status" value="1"/>
</dbReference>
<accession>A0ABP8CX82</accession>
<dbReference type="SUPFAM" id="SSF53822">
    <property type="entry name" value="Periplasmic binding protein-like I"/>
    <property type="match status" value="1"/>
</dbReference>
<dbReference type="RefSeq" id="WP_345121206.1">
    <property type="nucleotide sequence ID" value="NZ_BAABAT010000002.1"/>
</dbReference>
<dbReference type="PANTHER" id="PTHR30146:SF153">
    <property type="entry name" value="LACTOSE OPERON REPRESSOR"/>
    <property type="match status" value="1"/>
</dbReference>
<comment type="caution">
    <text evidence="5">The sequence shown here is derived from an EMBL/GenBank/DDBJ whole genome shotgun (WGS) entry which is preliminary data.</text>
</comment>
<sequence length="335" mass="35556">MPATLKDVAAHAGVSVKTVSNVVNGYSFVTADNRRRVQEAIESLGYIPNIGARNLRRGRTGFLTLAVPELSNPYFAELCSLVMVAAARHDWTVLIEQTAGVRERELAVVNAAHRALVDAVVLSPIGVRPSDIAQLGGATPLVLLGERALDAPASHVAIDNVKAAELATAHLIGLGRKRIAAIGDQPGQNGTATLRLAGYHNALRAARLTPDPRLNVASSSYSRAGGAAAMNHLLDLAEPPDAVFCFNDLLAIGALSVARDRGIAIPEDLAVVGFDGIDEGRYSAPRLTTILPDKPAIADAAVDLIRQHMEHRDDPPRDVTVPFTLDIHESSTRVQ</sequence>
<dbReference type="InterPro" id="IPR046335">
    <property type="entry name" value="LacI/GalR-like_sensor"/>
</dbReference>
<dbReference type="SUPFAM" id="SSF47413">
    <property type="entry name" value="lambda repressor-like DNA-binding domains"/>
    <property type="match status" value="1"/>
</dbReference>
<evidence type="ECO:0000256" key="2">
    <source>
        <dbReference type="ARBA" id="ARBA00023125"/>
    </source>
</evidence>
<dbReference type="InterPro" id="IPR010982">
    <property type="entry name" value="Lambda_DNA-bd_dom_sf"/>
</dbReference>
<gene>
    <name evidence="5" type="ORF">GCM10022255_007440</name>
</gene>
<evidence type="ECO:0000256" key="1">
    <source>
        <dbReference type="ARBA" id="ARBA00023015"/>
    </source>
</evidence>
<name>A0ABP8CX82_9ACTN</name>
<dbReference type="Gene3D" id="3.40.50.2300">
    <property type="match status" value="2"/>
</dbReference>
<evidence type="ECO:0000256" key="3">
    <source>
        <dbReference type="ARBA" id="ARBA00023163"/>
    </source>
</evidence>
<dbReference type="PANTHER" id="PTHR30146">
    <property type="entry name" value="LACI-RELATED TRANSCRIPTIONAL REPRESSOR"/>
    <property type="match status" value="1"/>
</dbReference>
<keyword evidence="1" id="KW-0805">Transcription regulation</keyword>
<evidence type="ECO:0000259" key="4">
    <source>
        <dbReference type="PROSITE" id="PS50932"/>
    </source>
</evidence>
<feature type="domain" description="HTH lacI-type" evidence="4">
    <location>
        <begin position="3"/>
        <end position="57"/>
    </location>
</feature>
<dbReference type="CDD" id="cd06267">
    <property type="entry name" value="PBP1_LacI_sugar_binding-like"/>
    <property type="match status" value="1"/>
</dbReference>
<organism evidence="5 6">
    <name type="scientific">Dactylosporangium darangshiense</name>
    <dbReference type="NCBI Taxonomy" id="579108"/>
    <lineage>
        <taxon>Bacteria</taxon>
        <taxon>Bacillati</taxon>
        <taxon>Actinomycetota</taxon>
        <taxon>Actinomycetes</taxon>
        <taxon>Micromonosporales</taxon>
        <taxon>Micromonosporaceae</taxon>
        <taxon>Dactylosporangium</taxon>
    </lineage>
</organism>
<keyword evidence="2 5" id="KW-0238">DNA-binding</keyword>
<dbReference type="CDD" id="cd01392">
    <property type="entry name" value="HTH_LacI"/>
    <property type="match status" value="1"/>
</dbReference>
<dbReference type="Pfam" id="PF13377">
    <property type="entry name" value="Peripla_BP_3"/>
    <property type="match status" value="1"/>
</dbReference>
<proteinExistence type="predicted"/>
<protein>
    <submittedName>
        <fullName evidence="5">LacI family DNA-binding transcriptional regulator</fullName>
    </submittedName>
</protein>
<keyword evidence="3" id="KW-0804">Transcription</keyword>
<dbReference type="Proteomes" id="UP001500620">
    <property type="component" value="Unassembled WGS sequence"/>
</dbReference>
<keyword evidence="6" id="KW-1185">Reference proteome</keyword>
<dbReference type="InterPro" id="IPR028082">
    <property type="entry name" value="Peripla_BP_I"/>
</dbReference>
<reference evidence="6" key="1">
    <citation type="journal article" date="2019" name="Int. J. Syst. Evol. Microbiol.">
        <title>The Global Catalogue of Microorganisms (GCM) 10K type strain sequencing project: providing services to taxonomists for standard genome sequencing and annotation.</title>
        <authorList>
            <consortium name="The Broad Institute Genomics Platform"/>
            <consortium name="The Broad Institute Genome Sequencing Center for Infectious Disease"/>
            <person name="Wu L."/>
            <person name="Ma J."/>
        </authorList>
    </citation>
    <scope>NUCLEOTIDE SEQUENCE [LARGE SCALE GENOMIC DNA]</scope>
    <source>
        <strain evidence="6">JCM 17441</strain>
    </source>
</reference>
<dbReference type="EMBL" id="BAABAT010000002">
    <property type="protein sequence ID" value="GAA4244434.1"/>
    <property type="molecule type" value="Genomic_DNA"/>
</dbReference>
<dbReference type="PROSITE" id="PS50932">
    <property type="entry name" value="HTH_LACI_2"/>
    <property type="match status" value="1"/>
</dbReference>
<evidence type="ECO:0000313" key="6">
    <source>
        <dbReference type="Proteomes" id="UP001500620"/>
    </source>
</evidence>
<dbReference type="Pfam" id="PF00356">
    <property type="entry name" value="LacI"/>
    <property type="match status" value="1"/>
</dbReference>
<dbReference type="SMART" id="SM00354">
    <property type="entry name" value="HTH_LACI"/>
    <property type="match status" value="1"/>
</dbReference>